<feature type="region of interest" description="Disordered" evidence="1">
    <location>
        <begin position="801"/>
        <end position="842"/>
    </location>
</feature>
<feature type="region of interest" description="Disordered" evidence="1">
    <location>
        <begin position="582"/>
        <end position="627"/>
    </location>
</feature>
<organism evidence="2 3">
    <name type="scientific">Marasmiellus scandens</name>
    <dbReference type="NCBI Taxonomy" id="2682957"/>
    <lineage>
        <taxon>Eukaryota</taxon>
        <taxon>Fungi</taxon>
        <taxon>Dikarya</taxon>
        <taxon>Basidiomycota</taxon>
        <taxon>Agaricomycotina</taxon>
        <taxon>Agaricomycetes</taxon>
        <taxon>Agaricomycetidae</taxon>
        <taxon>Agaricales</taxon>
        <taxon>Marasmiineae</taxon>
        <taxon>Omphalotaceae</taxon>
        <taxon>Marasmiellus</taxon>
    </lineage>
</organism>
<reference evidence="2 3" key="1">
    <citation type="submission" date="2024-01" db="EMBL/GenBank/DDBJ databases">
        <title>A draft genome for the cacao thread blight pathogen Marasmiellus scandens.</title>
        <authorList>
            <person name="Baruah I.K."/>
            <person name="Leung J."/>
            <person name="Bukari Y."/>
            <person name="Amoako-Attah I."/>
            <person name="Meinhardt L.W."/>
            <person name="Bailey B.A."/>
            <person name="Cohen S.P."/>
        </authorList>
    </citation>
    <scope>NUCLEOTIDE SEQUENCE [LARGE SCALE GENOMIC DNA]</scope>
    <source>
        <strain evidence="2 3">GH-19</strain>
    </source>
</reference>
<dbReference type="EMBL" id="JBANRG010000015">
    <property type="protein sequence ID" value="KAK7460445.1"/>
    <property type="molecule type" value="Genomic_DNA"/>
</dbReference>
<feature type="region of interest" description="Disordered" evidence="1">
    <location>
        <begin position="1"/>
        <end position="96"/>
    </location>
</feature>
<feature type="compositionally biased region" description="Low complexity" evidence="1">
    <location>
        <begin position="594"/>
        <end position="607"/>
    </location>
</feature>
<feature type="compositionally biased region" description="Polar residues" evidence="1">
    <location>
        <begin position="46"/>
        <end position="58"/>
    </location>
</feature>
<gene>
    <name evidence="2" type="ORF">VKT23_009167</name>
</gene>
<feature type="region of interest" description="Disordered" evidence="1">
    <location>
        <begin position="132"/>
        <end position="358"/>
    </location>
</feature>
<protein>
    <submittedName>
        <fullName evidence="2">Uncharacterized protein</fullName>
    </submittedName>
</protein>
<feature type="compositionally biased region" description="Polar residues" evidence="1">
    <location>
        <begin position="651"/>
        <end position="670"/>
    </location>
</feature>
<feature type="compositionally biased region" description="Polar residues" evidence="1">
    <location>
        <begin position="516"/>
        <end position="537"/>
    </location>
</feature>
<evidence type="ECO:0000313" key="3">
    <source>
        <dbReference type="Proteomes" id="UP001498398"/>
    </source>
</evidence>
<feature type="compositionally biased region" description="Polar residues" evidence="1">
    <location>
        <begin position="256"/>
        <end position="295"/>
    </location>
</feature>
<evidence type="ECO:0000256" key="1">
    <source>
        <dbReference type="SAM" id="MobiDB-lite"/>
    </source>
</evidence>
<feature type="compositionally biased region" description="Acidic residues" evidence="1">
    <location>
        <begin position="803"/>
        <end position="814"/>
    </location>
</feature>
<feature type="region of interest" description="Disordered" evidence="1">
    <location>
        <begin position="399"/>
        <end position="537"/>
    </location>
</feature>
<evidence type="ECO:0000313" key="2">
    <source>
        <dbReference type="EMBL" id="KAK7460445.1"/>
    </source>
</evidence>
<feature type="compositionally biased region" description="Basic residues" evidence="1">
    <location>
        <begin position="1"/>
        <end position="15"/>
    </location>
</feature>
<feature type="region of interest" description="Disordered" evidence="1">
    <location>
        <begin position="643"/>
        <end position="701"/>
    </location>
</feature>
<name>A0ABR1JH02_9AGAR</name>
<keyword evidence="3" id="KW-1185">Reference proteome</keyword>
<comment type="caution">
    <text evidence="2">The sequence shown here is derived from an EMBL/GenBank/DDBJ whole genome shotgun (WGS) entry which is preliminary data.</text>
</comment>
<accession>A0ABR1JH02</accession>
<feature type="region of interest" description="Disordered" evidence="1">
    <location>
        <begin position="859"/>
        <end position="883"/>
    </location>
</feature>
<feature type="compositionally biased region" description="Polar residues" evidence="1">
    <location>
        <begin position="77"/>
        <end position="88"/>
    </location>
</feature>
<feature type="compositionally biased region" description="Low complexity" evidence="1">
    <location>
        <begin position="683"/>
        <end position="694"/>
    </location>
</feature>
<dbReference type="Proteomes" id="UP001498398">
    <property type="component" value="Unassembled WGS sequence"/>
</dbReference>
<feature type="compositionally biased region" description="Basic and acidic residues" evidence="1">
    <location>
        <begin position="610"/>
        <end position="623"/>
    </location>
</feature>
<proteinExistence type="predicted"/>
<feature type="compositionally biased region" description="Low complexity" evidence="1">
    <location>
        <begin position="408"/>
        <end position="478"/>
    </location>
</feature>
<feature type="compositionally biased region" description="Basic and acidic residues" evidence="1">
    <location>
        <begin position="336"/>
        <end position="350"/>
    </location>
</feature>
<sequence>MQTPSPKHKIKRKPVPKLDSSERYPSPDPSDPFLPFTALRGESKTHATVQLYPTQQPKPSHYRPHSQSGTPKGVQPYSLSNANTSQPLLSGLDGDDDVRSVLSAAAGSVGRSTLEADSLRLPMGFDFDRCHSISPDPLPPSPESQTAPIFPCAAPGSDSDSRGRLARLFGLKETNVVKKKSRNHLKDGSPTSNDPSPFTPPIASKDSHSRLTPVGELESDVRSLLGRGTTKAVAQSQKNEHHSRFGTPTRRPRRMSNASITSTLYLSAPSSPTRSDYETSTIASVGSTGSVTVTNHRVRPPSNPVLSPRLRRNSELGDAISIGNVGEQKKKKSRGKEKDVRVRRSEREVQSESESLSRGWRHFDLDESDLDCDSDYVSAGDMFRPRAFGKGSKLSLETSDAISHSRSRPCSHSSSPSSSSGSSSRTTSTSTSVSTSTSASSYISTPNTTPRSSASISPSHFPRSSSVSSSVLLSSSTSPNPPAIIVTPTSPVKPEYGIEESKHSPLHTSPKKSHFSHSPTTPKPTQSLPASPRSPTRVFSDSVVPTFAAFLSNENLLRDAVAPSTIHDADGKGWEAYEHREKRELERQVSSVKTSTTATAGTPNGAGIAHDSKTKDEKQEHKRSGSKFKLGVRKILRALKREKEYEDSKNVEPQAQTGTLGRTGESSPNLETFVVIDERRESSVPSPIESISSSFPPPSPHAAGTLVNDYVRKNSMSSFMSSSTSGAVDLQCRQLGNQEKPTSVVEVFMDAAADDGVKPEVGDMADVHMAEVADDGNDDVDMVVLSEDTNRRCSPYRMSTIESEGELDQLDTEEQLGTGIGVDKDEPAAVGSDQPSCSTPDDLESEARLFHYHYRQASRSRRSVSALSELQPQDELVGGVDDS</sequence>